<dbReference type="Proteomes" id="UP000615026">
    <property type="component" value="Unassembled WGS sequence"/>
</dbReference>
<evidence type="ECO:0000256" key="3">
    <source>
        <dbReference type="ARBA" id="ARBA00024247"/>
    </source>
</evidence>
<reference evidence="4" key="1">
    <citation type="submission" date="2020-10" db="EMBL/GenBank/DDBJ databases">
        <authorList>
            <person name="Castelo-Branco R."/>
            <person name="Eusebio N."/>
            <person name="Adriana R."/>
            <person name="Vieira A."/>
            <person name="Brugerolle De Fraissinette N."/>
            <person name="Rezende De Castro R."/>
            <person name="Schneider M.P."/>
            <person name="Vasconcelos V."/>
            <person name="Leao P.N."/>
        </authorList>
    </citation>
    <scope>NUCLEOTIDE SEQUENCE</scope>
    <source>
        <strain evidence="4">LEGE 11479</strain>
    </source>
</reference>
<dbReference type="Gene3D" id="3.10.20.30">
    <property type="match status" value="1"/>
</dbReference>
<dbReference type="EMBL" id="JADEXP010000234">
    <property type="protein sequence ID" value="MBE9069091.1"/>
    <property type="molecule type" value="Genomic_DNA"/>
</dbReference>
<protein>
    <recommendedName>
        <fullName evidence="3">Molybdopterin synthase sulfur carrier subunit</fullName>
    </recommendedName>
</protein>
<dbReference type="Pfam" id="PF02597">
    <property type="entry name" value="ThiS"/>
    <property type="match status" value="1"/>
</dbReference>
<dbReference type="CDD" id="cd00754">
    <property type="entry name" value="Ubl_MoaD"/>
    <property type="match status" value="1"/>
</dbReference>
<organism evidence="4 5">
    <name type="scientific">Leptolyngbya cf. ectocarpi LEGE 11479</name>
    <dbReference type="NCBI Taxonomy" id="1828722"/>
    <lineage>
        <taxon>Bacteria</taxon>
        <taxon>Bacillati</taxon>
        <taxon>Cyanobacteriota</taxon>
        <taxon>Cyanophyceae</taxon>
        <taxon>Leptolyngbyales</taxon>
        <taxon>Leptolyngbyaceae</taxon>
        <taxon>Leptolyngbya group</taxon>
        <taxon>Leptolyngbya</taxon>
    </lineage>
</organism>
<dbReference type="RefSeq" id="WP_193995009.1">
    <property type="nucleotide sequence ID" value="NZ_JADEXP010000234.1"/>
</dbReference>
<dbReference type="InterPro" id="IPR003749">
    <property type="entry name" value="ThiS/MoaD-like"/>
</dbReference>
<dbReference type="AlphaFoldDB" id="A0A928ZX65"/>
<keyword evidence="1" id="KW-0547">Nucleotide-binding</keyword>
<dbReference type="InterPro" id="IPR044672">
    <property type="entry name" value="MOCS2A"/>
</dbReference>
<keyword evidence="5" id="KW-1185">Reference proteome</keyword>
<dbReference type="GO" id="GO:0006777">
    <property type="term" value="P:Mo-molybdopterin cofactor biosynthetic process"/>
    <property type="evidence" value="ECO:0007669"/>
    <property type="project" value="InterPro"/>
</dbReference>
<evidence type="ECO:0000313" key="4">
    <source>
        <dbReference type="EMBL" id="MBE9069091.1"/>
    </source>
</evidence>
<accession>A0A928ZX65</accession>
<evidence type="ECO:0000313" key="5">
    <source>
        <dbReference type="Proteomes" id="UP000615026"/>
    </source>
</evidence>
<dbReference type="PANTHER" id="PTHR33359">
    <property type="entry name" value="MOLYBDOPTERIN SYNTHASE SULFUR CARRIER SUBUNIT"/>
    <property type="match status" value="1"/>
</dbReference>
<dbReference type="InterPro" id="IPR016155">
    <property type="entry name" value="Mopterin_synth/thiamin_S_b"/>
</dbReference>
<dbReference type="InterPro" id="IPR012675">
    <property type="entry name" value="Beta-grasp_dom_sf"/>
</dbReference>
<dbReference type="SUPFAM" id="SSF54285">
    <property type="entry name" value="MoaD/ThiS"/>
    <property type="match status" value="1"/>
</dbReference>
<dbReference type="GO" id="GO:1990133">
    <property type="term" value="C:molybdopterin adenylyltransferase complex"/>
    <property type="evidence" value="ECO:0007669"/>
    <property type="project" value="TreeGrafter"/>
</dbReference>
<dbReference type="PANTHER" id="PTHR33359:SF1">
    <property type="entry name" value="MOLYBDOPTERIN SYNTHASE SULFUR CARRIER SUBUNIT"/>
    <property type="match status" value="1"/>
</dbReference>
<gene>
    <name evidence="4" type="ORF">IQ260_20810</name>
</gene>
<comment type="similarity">
    <text evidence="2">Belongs to the MoaD family.</text>
</comment>
<evidence type="ECO:0000256" key="2">
    <source>
        <dbReference type="ARBA" id="ARBA00024200"/>
    </source>
</evidence>
<evidence type="ECO:0000256" key="1">
    <source>
        <dbReference type="ARBA" id="ARBA00022741"/>
    </source>
</evidence>
<comment type="caution">
    <text evidence="4">The sequence shown here is derived from an EMBL/GenBank/DDBJ whole genome shotgun (WGS) entry which is preliminary data.</text>
</comment>
<name>A0A928ZX65_LEPEC</name>
<dbReference type="GO" id="GO:0000166">
    <property type="term" value="F:nucleotide binding"/>
    <property type="evidence" value="ECO:0007669"/>
    <property type="project" value="UniProtKB-KW"/>
</dbReference>
<proteinExistence type="inferred from homology"/>
<sequence>MISITLKLFAAYQDALGCPERVMELSEGITVGELCDRICTEYPDLKQWQGLTRFGINLQMVEADTPLSDGDEVVFIPPVNGG</sequence>